<gene>
    <name evidence="2" type="ORF">AYI68_g3087</name>
    <name evidence="1" type="ORF">AYI68_g7500</name>
</gene>
<protein>
    <submittedName>
        <fullName evidence="1">Transposon Ty3-I Gag-Pol polyprotein</fullName>
    </submittedName>
</protein>
<dbReference type="Proteomes" id="UP000187455">
    <property type="component" value="Unassembled WGS sequence"/>
</dbReference>
<organism evidence="1 3">
    <name type="scientific">Smittium mucronatum</name>
    <dbReference type="NCBI Taxonomy" id="133383"/>
    <lineage>
        <taxon>Eukaryota</taxon>
        <taxon>Fungi</taxon>
        <taxon>Fungi incertae sedis</taxon>
        <taxon>Zoopagomycota</taxon>
        <taxon>Kickxellomycotina</taxon>
        <taxon>Harpellomycetes</taxon>
        <taxon>Harpellales</taxon>
        <taxon>Legeriomycetaceae</taxon>
        <taxon>Smittium</taxon>
    </lineage>
</organism>
<dbReference type="SUPFAM" id="SSF56672">
    <property type="entry name" value="DNA/RNA polymerases"/>
    <property type="match status" value="1"/>
</dbReference>
<reference evidence="1" key="2">
    <citation type="submission" date="2017-01" db="EMBL/GenBank/DDBJ databases">
        <authorList>
            <person name="Mah S.A."/>
            <person name="Swanson W.J."/>
            <person name="Moy G.W."/>
            <person name="Vacquier V.D."/>
        </authorList>
    </citation>
    <scope>NUCLEOTIDE SEQUENCE</scope>
    <source>
        <strain evidence="1">ALG-7-W6</strain>
    </source>
</reference>
<accession>A0A1R0GNH4</accession>
<comment type="caution">
    <text evidence="1">The sequence shown here is derived from an EMBL/GenBank/DDBJ whole genome shotgun (WGS) entry which is preliminary data.</text>
</comment>
<dbReference type="InterPro" id="IPR053134">
    <property type="entry name" value="RNA-dir_DNA_polymerase"/>
</dbReference>
<dbReference type="EMBL" id="LSSL01001243">
    <property type="protein sequence ID" value="OLY82784.1"/>
    <property type="molecule type" value="Genomic_DNA"/>
</dbReference>
<dbReference type="EMBL" id="LSSL01006384">
    <property type="protein sequence ID" value="OLY78451.1"/>
    <property type="molecule type" value="Genomic_DNA"/>
</dbReference>
<evidence type="ECO:0000313" key="3">
    <source>
        <dbReference type="Proteomes" id="UP000187455"/>
    </source>
</evidence>
<name>A0A1R0GNH4_9FUNG</name>
<dbReference type="Gene3D" id="3.10.10.10">
    <property type="entry name" value="HIV Type 1 Reverse Transcriptase, subunit A, domain 1"/>
    <property type="match status" value="1"/>
</dbReference>
<dbReference type="Gene3D" id="3.30.70.270">
    <property type="match status" value="1"/>
</dbReference>
<dbReference type="STRING" id="133383.A0A1R0GNH4"/>
<proteinExistence type="predicted"/>
<sequence>MPCKSEWNAPIDTVLKDCGKFRISYDFRILISITIKVTYPLQLIPDIFDSLAIASIFSTLEAINGFHQVSLKREDQKKVSFSVPELGAYCYTVKPIGLTKVRKYFKGSWKPFYTAYYGRK</sequence>
<dbReference type="InterPro" id="IPR043128">
    <property type="entry name" value="Rev_trsase/Diguanyl_cyclase"/>
</dbReference>
<keyword evidence="3" id="KW-1185">Reference proteome</keyword>
<dbReference type="OrthoDB" id="6776860at2759"/>
<dbReference type="PANTHER" id="PTHR24559">
    <property type="entry name" value="TRANSPOSON TY3-I GAG-POL POLYPROTEIN"/>
    <property type="match status" value="1"/>
</dbReference>
<evidence type="ECO:0000313" key="1">
    <source>
        <dbReference type="EMBL" id="OLY78451.1"/>
    </source>
</evidence>
<dbReference type="AlphaFoldDB" id="A0A1R0GNH4"/>
<evidence type="ECO:0000313" key="2">
    <source>
        <dbReference type="EMBL" id="OLY82784.1"/>
    </source>
</evidence>
<reference evidence="1 3" key="1">
    <citation type="journal article" date="2016" name="Mol. Biol. Evol.">
        <title>Genome-Wide Survey of Gut Fungi (Harpellales) Reveals the First Horizontally Transferred Ubiquitin Gene from a Mosquito Host.</title>
        <authorList>
            <person name="Wang Y."/>
            <person name="White M.M."/>
            <person name="Kvist S."/>
            <person name="Moncalvo J.M."/>
        </authorList>
    </citation>
    <scope>NUCLEOTIDE SEQUENCE [LARGE SCALE GENOMIC DNA]</scope>
    <source>
        <strain evidence="1 3">ALG-7-W6</strain>
    </source>
</reference>
<dbReference type="InterPro" id="IPR043502">
    <property type="entry name" value="DNA/RNA_pol_sf"/>
</dbReference>
<dbReference type="PANTHER" id="PTHR24559:SF444">
    <property type="entry name" value="REVERSE TRANSCRIPTASE DOMAIN-CONTAINING PROTEIN"/>
    <property type="match status" value="1"/>
</dbReference>